<reference evidence="2 3" key="1">
    <citation type="submission" date="2013-04" db="EMBL/GenBank/DDBJ databases">
        <title>The Genome Sequence of Sutterella wadsworthensis HGA0223.</title>
        <authorList>
            <consortium name="The Broad Institute Genomics Platform"/>
            <person name="Earl A."/>
            <person name="Ward D."/>
            <person name="Feldgarden M."/>
            <person name="Gevers D."/>
            <person name="Schmidt T.M."/>
            <person name="Dover J."/>
            <person name="Dai D."/>
            <person name="Walker B."/>
            <person name="Young S."/>
            <person name="Zeng Q."/>
            <person name="Gargeya S."/>
            <person name="Fitzgerald M."/>
            <person name="Haas B."/>
            <person name="Abouelleil A."/>
            <person name="Allen A.W."/>
            <person name="Alvarado L."/>
            <person name="Arachchi H.M."/>
            <person name="Berlin A.M."/>
            <person name="Chapman S.B."/>
            <person name="Gainer-Dewar J."/>
            <person name="Goldberg J."/>
            <person name="Griggs A."/>
            <person name="Gujja S."/>
            <person name="Hansen M."/>
            <person name="Howarth C."/>
            <person name="Imamovic A."/>
            <person name="Ireland A."/>
            <person name="Larimer J."/>
            <person name="McCowan C."/>
            <person name="Murphy C."/>
            <person name="Pearson M."/>
            <person name="Poon T.W."/>
            <person name="Priest M."/>
            <person name="Roberts A."/>
            <person name="Saif S."/>
            <person name="Shea T."/>
            <person name="Sisk P."/>
            <person name="Sykes S."/>
            <person name="Wortman J."/>
            <person name="Nusbaum C."/>
            <person name="Birren B."/>
        </authorList>
    </citation>
    <scope>NUCLEOTIDE SEQUENCE [LARGE SCALE GENOMIC DNA]</scope>
    <source>
        <strain evidence="2 3">HGA0223</strain>
    </source>
</reference>
<evidence type="ECO:0000313" key="2">
    <source>
        <dbReference type="EMBL" id="EPD98490.1"/>
    </source>
</evidence>
<sequence>MSTSNTSKSSPQNPQARSAASGSASAEHPSPQPLKPPKRIARTILAALKGGVVPRIGLGWIAVGRRLEIEALLNDMEVVRDGGASFRFIVGRYGAGKSFLLQTLRTYVMERGFVVADADLSPERRLAGTKGQGLATYRELVQNFATKTMPEGGALGLILERWMAGLRAELAAEGVQPGTPEFLAGGEAQILERMHALGEVLHGYEFSQLLIRYFRAMETGEDEVRARVVKWLRGEYPTRAQAKAELGINLVVSDDNWYDFLKLFALFLRGAGYEGLLILIDELVNLYKIPNSVSRQNNYEKILTIYNDMLQGRARGLGVIMSGTPQAVEDQRRGIFSYEALRSRLAAGRFSQDGRRDMMAPVIELEPLTPDELLVLIDKLAHMHADLFATGLVLSDQALARFLELEYDREGAATHLTPREIIRDFIEALNILAQNPDLTVDALFGTKAFQSAEHSEGDGEAEDEYAEFNI</sequence>
<organism evidence="2 3">
    <name type="scientific">Sutterella wadsworthensis HGA0223</name>
    <dbReference type="NCBI Taxonomy" id="1203554"/>
    <lineage>
        <taxon>Bacteria</taxon>
        <taxon>Pseudomonadati</taxon>
        <taxon>Pseudomonadota</taxon>
        <taxon>Betaproteobacteria</taxon>
        <taxon>Burkholderiales</taxon>
        <taxon>Sutterellaceae</taxon>
        <taxon>Sutterella</taxon>
    </lineage>
</organism>
<feature type="compositionally biased region" description="Low complexity" evidence="1">
    <location>
        <begin position="16"/>
        <end position="26"/>
    </location>
</feature>
<dbReference type="PATRIC" id="fig|1203554.3.peg.1604"/>
<dbReference type="SUPFAM" id="SSF52540">
    <property type="entry name" value="P-loop containing nucleoside triphosphate hydrolases"/>
    <property type="match status" value="1"/>
</dbReference>
<gene>
    <name evidence="2" type="ORF">HMPREF1476_01529</name>
</gene>
<evidence type="ECO:0000256" key="1">
    <source>
        <dbReference type="SAM" id="MobiDB-lite"/>
    </source>
</evidence>
<feature type="compositionally biased region" description="Polar residues" evidence="1">
    <location>
        <begin position="1"/>
        <end position="15"/>
    </location>
</feature>
<dbReference type="Pfam" id="PF10923">
    <property type="entry name" value="BrxC_BrxD"/>
    <property type="match status" value="1"/>
</dbReference>
<keyword evidence="3" id="KW-1185">Reference proteome</keyword>
<accession>S3BGL8</accession>
<dbReference type="InterPro" id="IPR021228">
    <property type="entry name" value="BrxD"/>
</dbReference>
<name>S3BGL8_9BURK</name>
<protein>
    <recommendedName>
        <fullName evidence="4">Biotin carboxylase</fullName>
    </recommendedName>
</protein>
<feature type="compositionally biased region" description="Acidic residues" evidence="1">
    <location>
        <begin position="458"/>
        <end position="470"/>
    </location>
</feature>
<evidence type="ECO:0008006" key="4">
    <source>
        <dbReference type="Google" id="ProtNLM"/>
    </source>
</evidence>
<dbReference type="InterPro" id="IPR027417">
    <property type="entry name" value="P-loop_NTPase"/>
</dbReference>
<feature type="region of interest" description="Disordered" evidence="1">
    <location>
        <begin position="451"/>
        <end position="470"/>
    </location>
</feature>
<dbReference type="Proteomes" id="UP000014400">
    <property type="component" value="Unassembled WGS sequence"/>
</dbReference>
<dbReference type="STRING" id="1203554.HMPREF1476_01529"/>
<dbReference type="AlphaFoldDB" id="S3BGL8"/>
<dbReference type="HOGENOM" id="CLU_050343_0_0_4"/>
<comment type="caution">
    <text evidence="2">The sequence shown here is derived from an EMBL/GenBank/DDBJ whole genome shotgun (WGS) entry which is preliminary data.</text>
</comment>
<dbReference type="eggNOG" id="COG1135">
    <property type="taxonomic scope" value="Bacteria"/>
</dbReference>
<feature type="region of interest" description="Disordered" evidence="1">
    <location>
        <begin position="1"/>
        <end position="38"/>
    </location>
</feature>
<proteinExistence type="predicted"/>
<dbReference type="RefSeq" id="WP_016474729.1">
    <property type="nucleotide sequence ID" value="NZ_KE150480.1"/>
</dbReference>
<dbReference type="EMBL" id="ATCF01000022">
    <property type="protein sequence ID" value="EPD98490.1"/>
    <property type="molecule type" value="Genomic_DNA"/>
</dbReference>
<evidence type="ECO:0000313" key="3">
    <source>
        <dbReference type="Proteomes" id="UP000014400"/>
    </source>
</evidence>